<dbReference type="AlphaFoldDB" id="A0A3D8IWM5"/>
<dbReference type="GO" id="GO:0006310">
    <property type="term" value="P:DNA recombination"/>
    <property type="evidence" value="ECO:0007669"/>
    <property type="project" value="UniProtKB-UniRule"/>
</dbReference>
<dbReference type="Pfam" id="PF02132">
    <property type="entry name" value="RecR_ZnF"/>
    <property type="match status" value="1"/>
</dbReference>
<dbReference type="InterPro" id="IPR000093">
    <property type="entry name" value="DNA_Rcmb_RecR"/>
</dbReference>
<dbReference type="GO" id="GO:0006281">
    <property type="term" value="P:DNA repair"/>
    <property type="evidence" value="ECO:0007669"/>
    <property type="project" value="UniProtKB-UniRule"/>
</dbReference>
<organism evidence="9 10">
    <name type="scientific">Helicobacter cholecystus</name>
    <dbReference type="NCBI Taxonomy" id="45498"/>
    <lineage>
        <taxon>Bacteria</taxon>
        <taxon>Pseudomonadati</taxon>
        <taxon>Campylobacterota</taxon>
        <taxon>Epsilonproteobacteria</taxon>
        <taxon>Campylobacterales</taxon>
        <taxon>Helicobacteraceae</taxon>
        <taxon>Helicobacter</taxon>
    </lineage>
</organism>
<dbReference type="HAMAP" id="MF_00017">
    <property type="entry name" value="RecR"/>
    <property type="match status" value="1"/>
</dbReference>
<evidence type="ECO:0000256" key="5">
    <source>
        <dbReference type="ARBA" id="ARBA00023172"/>
    </source>
</evidence>
<dbReference type="PROSITE" id="PS01300">
    <property type="entry name" value="RECR"/>
    <property type="match status" value="1"/>
</dbReference>
<dbReference type="EMBL" id="NXLU01000002">
    <property type="protein sequence ID" value="RDU69689.1"/>
    <property type="molecule type" value="Genomic_DNA"/>
</dbReference>
<evidence type="ECO:0000256" key="4">
    <source>
        <dbReference type="ARBA" id="ARBA00022833"/>
    </source>
</evidence>
<evidence type="ECO:0000313" key="9">
    <source>
        <dbReference type="EMBL" id="RDU69689.1"/>
    </source>
</evidence>
<keyword evidence="10" id="KW-1185">Reference proteome</keyword>
<feature type="domain" description="Toprim" evidence="8">
    <location>
        <begin position="88"/>
        <end position="174"/>
    </location>
</feature>
<keyword evidence="3 7" id="KW-0863">Zinc-finger</keyword>
<dbReference type="Gene3D" id="1.10.8.420">
    <property type="entry name" value="RecR Domain 1"/>
    <property type="match status" value="1"/>
</dbReference>
<dbReference type="InterPro" id="IPR023627">
    <property type="entry name" value="Rcmb_RecR"/>
</dbReference>
<dbReference type="GO" id="GO:0003677">
    <property type="term" value="F:DNA binding"/>
    <property type="evidence" value="ECO:0007669"/>
    <property type="project" value="UniProtKB-UniRule"/>
</dbReference>
<keyword evidence="4 7" id="KW-0862">Zinc</keyword>
<feature type="zinc finger region" description="C4-type" evidence="7">
    <location>
        <begin position="65"/>
        <end position="80"/>
    </location>
</feature>
<dbReference type="PANTHER" id="PTHR30446:SF0">
    <property type="entry name" value="RECOMBINATION PROTEIN RECR"/>
    <property type="match status" value="1"/>
</dbReference>
<proteinExistence type="inferred from homology"/>
<evidence type="ECO:0000313" key="10">
    <source>
        <dbReference type="Proteomes" id="UP000257067"/>
    </source>
</evidence>
<reference evidence="9 10" key="1">
    <citation type="submission" date="2018-04" db="EMBL/GenBank/DDBJ databases">
        <title>Novel Campyloabacter and Helicobacter Species and Strains.</title>
        <authorList>
            <person name="Mannion A.J."/>
            <person name="Shen Z."/>
            <person name="Fox J.G."/>
        </authorList>
    </citation>
    <scope>NUCLEOTIDE SEQUENCE [LARGE SCALE GENOMIC DNA]</scope>
    <source>
        <strain evidence="9 10">ATCC 700242</strain>
    </source>
</reference>
<evidence type="ECO:0000256" key="2">
    <source>
        <dbReference type="ARBA" id="ARBA00022763"/>
    </source>
</evidence>
<sequence>MLQFQVMRIKNLQSFYLLVETLEKLPSIGRKSAEKMAYTLCVENKYLGMQIAKNIQNAIENVQKCSICGGLSQEEECQICQNQERNNGQLCIVGHPRDIAIIENTHSFFGKYFVLESLESVDFEALITLIVKNNIHEVIFSLSPSLANDALMLFIEDRLSAIPLTFSKIAQGVPTGIGLDHIDELSLTRAFEGRIKI</sequence>
<dbReference type="PANTHER" id="PTHR30446">
    <property type="entry name" value="RECOMBINATION PROTEIN RECR"/>
    <property type="match status" value="1"/>
</dbReference>
<evidence type="ECO:0000256" key="1">
    <source>
        <dbReference type="ARBA" id="ARBA00022723"/>
    </source>
</evidence>
<comment type="similarity">
    <text evidence="7">Belongs to the RecR family.</text>
</comment>
<dbReference type="Proteomes" id="UP000257067">
    <property type="component" value="Unassembled WGS sequence"/>
</dbReference>
<dbReference type="PROSITE" id="PS50880">
    <property type="entry name" value="TOPRIM"/>
    <property type="match status" value="1"/>
</dbReference>
<dbReference type="Pfam" id="PF21176">
    <property type="entry name" value="RecR_HhH"/>
    <property type="match status" value="1"/>
</dbReference>
<keyword evidence="1 7" id="KW-0479">Metal-binding</keyword>
<keyword evidence="6 7" id="KW-0234">DNA repair</keyword>
<dbReference type="RefSeq" id="WP_104724234.1">
    <property type="nucleotide sequence ID" value="NZ_FZNE01000003.1"/>
</dbReference>
<evidence type="ECO:0000256" key="3">
    <source>
        <dbReference type="ARBA" id="ARBA00022771"/>
    </source>
</evidence>
<dbReference type="Pfam" id="PF21175">
    <property type="entry name" value="RecR_C"/>
    <property type="match status" value="1"/>
</dbReference>
<dbReference type="Gene3D" id="3.40.1360.10">
    <property type="match status" value="1"/>
</dbReference>
<dbReference type="SUPFAM" id="SSF111304">
    <property type="entry name" value="Recombination protein RecR"/>
    <property type="match status" value="1"/>
</dbReference>
<dbReference type="InterPro" id="IPR006171">
    <property type="entry name" value="TOPRIM_dom"/>
</dbReference>
<keyword evidence="2 7" id="KW-0227">DNA damage</keyword>
<evidence type="ECO:0000259" key="8">
    <source>
        <dbReference type="PROSITE" id="PS50880"/>
    </source>
</evidence>
<protein>
    <recommendedName>
        <fullName evidence="7">Recombination protein RecR</fullName>
    </recommendedName>
</protein>
<name>A0A3D8IWM5_9HELI</name>
<evidence type="ECO:0000256" key="7">
    <source>
        <dbReference type="HAMAP-Rule" id="MF_00017"/>
    </source>
</evidence>
<keyword evidence="5 7" id="KW-0233">DNA recombination</keyword>
<dbReference type="GO" id="GO:0008270">
    <property type="term" value="F:zinc ion binding"/>
    <property type="evidence" value="ECO:0007669"/>
    <property type="project" value="UniProtKB-KW"/>
</dbReference>
<accession>A0A3D8IWM5</accession>
<dbReference type="InterPro" id="IPR015967">
    <property type="entry name" value="Rcmb_RecR_Znf"/>
</dbReference>
<evidence type="ECO:0000256" key="6">
    <source>
        <dbReference type="ARBA" id="ARBA00023204"/>
    </source>
</evidence>
<dbReference type="OrthoDB" id="9802672at2"/>
<comment type="caution">
    <text evidence="9">The sequence shown here is derived from an EMBL/GenBank/DDBJ whole genome shotgun (WGS) entry which is preliminary data.</text>
</comment>
<comment type="function">
    <text evidence="7">May play a role in DNA repair. It seems to be involved in an RecBC-independent recombinational process of DNA repair. It may act with RecF and RecO.</text>
</comment>
<gene>
    <name evidence="7" type="primary">recR</name>
    <name evidence="9" type="ORF">CQA62_03325</name>
</gene>
<dbReference type="NCBIfam" id="TIGR00615">
    <property type="entry name" value="recR"/>
    <property type="match status" value="1"/>
</dbReference>